<accession>A0A1M4XMK7</accession>
<evidence type="ECO:0000256" key="1">
    <source>
        <dbReference type="SAM" id="Phobius"/>
    </source>
</evidence>
<dbReference type="RefSeq" id="WP_072861002.1">
    <property type="nucleotide sequence ID" value="NZ_FQUX01000002.1"/>
</dbReference>
<protein>
    <recommendedName>
        <fullName evidence="4">DUF4199 domain-containing protein</fullName>
    </recommendedName>
</protein>
<evidence type="ECO:0008006" key="4">
    <source>
        <dbReference type="Google" id="ProtNLM"/>
    </source>
</evidence>
<keyword evidence="1" id="KW-0472">Membrane</keyword>
<dbReference type="Pfam" id="PF13858">
    <property type="entry name" value="DUF4199"/>
    <property type="match status" value="1"/>
</dbReference>
<gene>
    <name evidence="2" type="ORF">SAMN03080594_102130</name>
</gene>
<keyword evidence="1" id="KW-0812">Transmembrane</keyword>
<keyword evidence="1" id="KW-1133">Transmembrane helix</keyword>
<name>A0A1M4XMK7_9FLAO</name>
<sequence>MEENQPKTGKYALTYGLILGAISVAFLLMLYSLDMHYQGGPMVMGVSLLITIAVIAIGMIQFKKDNKGFMSFGQGLKVGVGIGLIAGIMGIIFNQILAGVIDPEMMNKAMEYQKGLLMETTKMTPEQIDAQMEGAKKFTTPSMQIVFGLVYSVVASLLLSLIPALILKKKETIQ</sequence>
<dbReference type="EMBL" id="FQUX01000002">
    <property type="protein sequence ID" value="SHE94729.1"/>
    <property type="molecule type" value="Genomic_DNA"/>
</dbReference>
<dbReference type="InterPro" id="IPR025250">
    <property type="entry name" value="DUF4199"/>
</dbReference>
<organism evidence="2 3">
    <name type="scientific">Arenibacter palladensis</name>
    <dbReference type="NCBI Taxonomy" id="237373"/>
    <lineage>
        <taxon>Bacteria</taxon>
        <taxon>Pseudomonadati</taxon>
        <taxon>Bacteroidota</taxon>
        <taxon>Flavobacteriia</taxon>
        <taxon>Flavobacteriales</taxon>
        <taxon>Flavobacteriaceae</taxon>
        <taxon>Arenibacter</taxon>
    </lineage>
</organism>
<feature type="transmembrane region" description="Helical" evidence="1">
    <location>
        <begin position="39"/>
        <end position="60"/>
    </location>
</feature>
<feature type="transmembrane region" description="Helical" evidence="1">
    <location>
        <begin position="145"/>
        <end position="167"/>
    </location>
</feature>
<dbReference type="Proteomes" id="UP000184406">
    <property type="component" value="Unassembled WGS sequence"/>
</dbReference>
<reference evidence="3" key="1">
    <citation type="submission" date="2016-11" db="EMBL/GenBank/DDBJ databases">
        <authorList>
            <person name="Varghese N."/>
            <person name="Submissions S."/>
        </authorList>
    </citation>
    <scope>NUCLEOTIDE SEQUENCE [LARGE SCALE GENOMIC DNA]</scope>
    <source>
        <strain evidence="3">DSM 17539</strain>
    </source>
</reference>
<keyword evidence="3" id="KW-1185">Reference proteome</keyword>
<feature type="transmembrane region" description="Helical" evidence="1">
    <location>
        <begin position="80"/>
        <end position="101"/>
    </location>
</feature>
<evidence type="ECO:0000313" key="2">
    <source>
        <dbReference type="EMBL" id="SHE94729.1"/>
    </source>
</evidence>
<dbReference type="AlphaFoldDB" id="A0A1M4XMK7"/>
<feature type="transmembrane region" description="Helical" evidence="1">
    <location>
        <begin position="12"/>
        <end position="33"/>
    </location>
</feature>
<dbReference type="OrthoDB" id="1122768at2"/>
<evidence type="ECO:0000313" key="3">
    <source>
        <dbReference type="Proteomes" id="UP000184406"/>
    </source>
</evidence>
<proteinExistence type="predicted"/>